<keyword evidence="21" id="KW-1185">Reference proteome</keyword>
<accession>A0ABD2NH57</accession>
<keyword evidence="11" id="KW-0325">Glycoprotein</keyword>
<evidence type="ECO:0000256" key="1">
    <source>
        <dbReference type="ARBA" id="ARBA00004651"/>
    </source>
</evidence>
<sequence>MGGKLCYTQLKCCSQQTKQTFNEANENETAKVYVNENDNHIAERAVETAMDYMRQNDKFDFEINITKVVGNRSYPVELLEQLCETYTKMLESSKSPHLVLDTTISRASSETVKSFTAALGLPTIAASHGREIDFIKWRNINENQRRYLIQINPPTDFIPTVMKNIICRQNITSAAILYDSSFENCYLNKTFAWHVITQDSGNLACHCRRGKVLFVRPKLNSNIEKLYNWIGKSYNIETKGLMTKFYFNLSVQSILAIRYLIQNGNWTMNMSKFITCNDFNGTNDPVRIGIDLESALRMQENTEYFHHIPINIIANGKSGIRFNMDLSIVNFQESKISKSSIVGNWNAGFESDLNITNDVLMDNFSSAQIYKVIVVEQKPFLFKDENHPKGYNGYYMDMMDLIAQYLGFDYEVILATGNVIGEMDEQGRWNGLIKDLMDGNGDIGLASLSIRTERQNVIDFTCFYRLNGLTILVKSSDTSPSLFKFLSVLDNEVWLCIFGAYLITSFLLWIFDKYSPYSYQNNQEKYKDDEEKRIFDLKESLWFCIMSLTPQGGGEAPKCLSGRLVAATWWMFGFIIMASYTSNLAAFLTVSRLETPIESIDDLYKQFKLSYAPLNGSSAMIHFQRMAYIEHKFFEIWKDLSLDENMTAFERSKLAVWDYPISQRYTKIWLEIEKAGMPNSLQEAVERVKASKSATDGFAFIGEATIIRYQVLTNCDLESVGEEFSQKPYALGVRHGSPLKEKLSEAIMAIHKINKFSELENKWWDKNPDRMQCLGAENPVEGISMHNIGGLFILILIGIGLACVILTIEYWFHNLRKRVKTVQLKGIPEFSASNGDRMAEDAFLGERIDELVHSSMRYFKVYR</sequence>
<keyword evidence="9 17" id="KW-0472">Membrane</keyword>
<evidence type="ECO:0000256" key="8">
    <source>
        <dbReference type="ARBA" id="ARBA00023065"/>
    </source>
</evidence>
<dbReference type="PRINTS" id="PR00177">
    <property type="entry name" value="NMDARECEPTOR"/>
</dbReference>
<feature type="disulfide bond" evidence="16">
    <location>
        <begin position="715"/>
        <end position="773"/>
    </location>
</feature>
<dbReference type="Pfam" id="PF00060">
    <property type="entry name" value="Lig_chan"/>
    <property type="match status" value="1"/>
</dbReference>
<evidence type="ECO:0000256" key="3">
    <source>
        <dbReference type="ARBA" id="ARBA00022448"/>
    </source>
</evidence>
<dbReference type="InterPro" id="IPR019594">
    <property type="entry name" value="Glu/Gly-bd"/>
</dbReference>
<dbReference type="SMART" id="SM00079">
    <property type="entry name" value="PBPe"/>
    <property type="match status" value="1"/>
</dbReference>
<dbReference type="InterPro" id="IPR001320">
    <property type="entry name" value="Iontro_rcpt_C"/>
</dbReference>
<dbReference type="AlphaFoldDB" id="A0ABD2NH57"/>
<protein>
    <submittedName>
        <fullName evidence="20">Uncharacterized protein</fullName>
    </submittedName>
</protein>
<dbReference type="PANTHER" id="PTHR18966">
    <property type="entry name" value="IONOTROPIC GLUTAMATE RECEPTOR"/>
    <property type="match status" value="1"/>
</dbReference>
<dbReference type="SUPFAM" id="SSF81324">
    <property type="entry name" value="Voltage-gated potassium channels"/>
    <property type="match status" value="1"/>
</dbReference>
<evidence type="ECO:0000313" key="21">
    <source>
        <dbReference type="Proteomes" id="UP001516400"/>
    </source>
</evidence>
<evidence type="ECO:0000256" key="15">
    <source>
        <dbReference type="PIRSR" id="PIRSR601508-2"/>
    </source>
</evidence>
<dbReference type="GO" id="GO:0034220">
    <property type="term" value="P:monoatomic ion transmembrane transport"/>
    <property type="evidence" value="ECO:0007669"/>
    <property type="project" value="UniProtKB-KW"/>
</dbReference>
<feature type="binding site" evidence="14">
    <location>
        <position position="449"/>
    </location>
    <ligand>
        <name>L-glutamate</name>
        <dbReference type="ChEBI" id="CHEBI:29985"/>
    </ligand>
</feature>
<evidence type="ECO:0000256" key="5">
    <source>
        <dbReference type="ARBA" id="ARBA00022692"/>
    </source>
</evidence>
<feature type="binding site" evidence="14">
    <location>
        <position position="703"/>
    </location>
    <ligand>
        <name>L-glutamate</name>
        <dbReference type="ChEBI" id="CHEBI:29985"/>
    </ligand>
</feature>
<evidence type="ECO:0000256" key="10">
    <source>
        <dbReference type="ARBA" id="ARBA00023170"/>
    </source>
</evidence>
<evidence type="ECO:0000256" key="6">
    <source>
        <dbReference type="ARBA" id="ARBA00022989"/>
    </source>
</evidence>
<evidence type="ECO:0000256" key="4">
    <source>
        <dbReference type="ARBA" id="ARBA00022475"/>
    </source>
</evidence>
<dbReference type="GO" id="GO:0043226">
    <property type="term" value="C:organelle"/>
    <property type="evidence" value="ECO:0007669"/>
    <property type="project" value="UniProtKB-ARBA"/>
</dbReference>
<evidence type="ECO:0000256" key="11">
    <source>
        <dbReference type="ARBA" id="ARBA00023180"/>
    </source>
</evidence>
<keyword evidence="5 17" id="KW-0812">Transmembrane</keyword>
<name>A0ABD2NH57_9CUCU</name>
<evidence type="ECO:0000256" key="13">
    <source>
        <dbReference type="ARBA" id="ARBA00023303"/>
    </source>
</evidence>
<dbReference type="InterPro" id="IPR015683">
    <property type="entry name" value="Ionotropic_Glu_rcpt"/>
</dbReference>
<feature type="domain" description="Ionotropic glutamate receptor L-glutamate and glycine-binding" evidence="19">
    <location>
        <begin position="379"/>
        <end position="438"/>
    </location>
</feature>
<evidence type="ECO:0000256" key="2">
    <source>
        <dbReference type="ARBA" id="ARBA00008685"/>
    </source>
</evidence>
<evidence type="ECO:0000259" key="19">
    <source>
        <dbReference type="SMART" id="SM00918"/>
    </source>
</evidence>
<dbReference type="EMBL" id="JABFTP020000103">
    <property type="protein sequence ID" value="KAL3278032.1"/>
    <property type="molecule type" value="Genomic_DNA"/>
</dbReference>
<reference evidence="20 21" key="1">
    <citation type="journal article" date="2021" name="BMC Biol.">
        <title>Horizontally acquired antibacterial genes associated with adaptive radiation of ladybird beetles.</title>
        <authorList>
            <person name="Li H.S."/>
            <person name="Tang X.F."/>
            <person name="Huang Y.H."/>
            <person name="Xu Z.Y."/>
            <person name="Chen M.L."/>
            <person name="Du X.Y."/>
            <person name="Qiu B.Y."/>
            <person name="Chen P.T."/>
            <person name="Zhang W."/>
            <person name="Slipinski A."/>
            <person name="Escalona H.E."/>
            <person name="Waterhouse R.M."/>
            <person name="Zwick A."/>
            <person name="Pang H."/>
        </authorList>
    </citation>
    <scope>NUCLEOTIDE SEQUENCE [LARGE SCALE GENOMIC DNA]</scope>
    <source>
        <strain evidence="20">SYSU2018</strain>
    </source>
</reference>
<evidence type="ECO:0000256" key="9">
    <source>
        <dbReference type="ARBA" id="ARBA00023136"/>
    </source>
</evidence>
<proteinExistence type="inferred from homology"/>
<keyword evidence="10" id="KW-0675">Receptor</keyword>
<feature type="domain" description="Ionotropic glutamate receptor C-terminal" evidence="18">
    <location>
        <begin position="371"/>
        <end position="766"/>
    </location>
</feature>
<keyword evidence="12" id="KW-1071">Ligand-gated ion channel</keyword>
<dbReference type="FunFam" id="1.10.287.70:FF:000080">
    <property type="entry name" value="Glutamate receptor ionotropic, kainate"/>
    <property type="match status" value="1"/>
</dbReference>
<dbReference type="FunFam" id="3.40.190.10:FF:000078">
    <property type="entry name" value="glutamate receptor ionotropic, NMDA 3B"/>
    <property type="match status" value="1"/>
</dbReference>
<organism evidence="20 21">
    <name type="scientific">Cryptolaemus montrouzieri</name>
    <dbReference type="NCBI Taxonomy" id="559131"/>
    <lineage>
        <taxon>Eukaryota</taxon>
        <taxon>Metazoa</taxon>
        <taxon>Ecdysozoa</taxon>
        <taxon>Arthropoda</taxon>
        <taxon>Hexapoda</taxon>
        <taxon>Insecta</taxon>
        <taxon>Pterygota</taxon>
        <taxon>Neoptera</taxon>
        <taxon>Endopterygota</taxon>
        <taxon>Coleoptera</taxon>
        <taxon>Polyphaga</taxon>
        <taxon>Cucujiformia</taxon>
        <taxon>Coccinelloidea</taxon>
        <taxon>Coccinellidae</taxon>
        <taxon>Scymninae</taxon>
        <taxon>Scymnini</taxon>
        <taxon>Cryptolaemus</taxon>
    </lineage>
</organism>
<keyword evidence="7" id="KW-0175">Coiled coil</keyword>
<evidence type="ECO:0000256" key="17">
    <source>
        <dbReference type="SAM" id="Phobius"/>
    </source>
</evidence>
<feature type="site" description="Crucial to convey clamshell closure to channel opening" evidence="15">
    <location>
        <position position="597"/>
    </location>
</feature>
<dbReference type="SMART" id="SM00918">
    <property type="entry name" value="Lig_chan-Glu_bd"/>
    <property type="match status" value="1"/>
</dbReference>
<dbReference type="Pfam" id="PF10613">
    <property type="entry name" value="Lig_chan-Glu_bd"/>
    <property type="match status" value="1"/>
</dbReference>
<evidence type="ECO:0000256" key="16">
    <source>
        <dbReference type="PIRSR" id="PIRSR601508-3"/>
    </source>
</evidence>
<evidence type="ECO:0000259" key="18">
    <source>
        <dbReference type="SMART" id="SM00079"/>
    </source>
</evidence>
<feature type="transmembrane region" description="Helical" evidence="17">
    <location>
        <begin position="493"/>
        <end position="511"/>
    </location>
</feature>
<dbReference type="GO" id="GO:0005886">
    <property type="term" value="C:plasma membrane"/>
    <property type="evidence" value="ECO:0007669"/>
    <property type="project" value="UniProtKB-SubCell"/>
</dbReference>
<keyword evidence="8" id="KW-0406">Ion transport</keyword>
<dbReference type="Gene3D" id="3.40.190.10">
    <property type="entry name" value="Periplasmic binding protein-like II"/>
    <property type="match status" value="2"/>
</dbReference>
<dbReference type="SUPFAM" id="SSF53850">
    <property type="entry name" value="Periplasmic binding protein-like II"/>
    <property type="match status" value="1"/>
</dbReference>
<comment type="subcellular location">
    <subcellularLocation>
        <location evidence="1">Cell membrane</location>
        <topology evidence="1">Multi-pass membrane protein</topology>
    </subcellularLocation>
</comment>
<feature type="binding site" evidence="14">
    <location>
        <position position="618"/>
    </location>
    <ligand>
        <name>L-glutamate</name>
        <dbReference type="ChEBI" id="CHEBI:29985"/>
    </ligand>
</feature>
<dbReference type="Gene3D" id="1.10.287.70">
    <property type="match status" value="1"/>
</dbReference>
<evidence type="ECO:0000256" key="12">
    <source>
        <dbReference type="ARBA" id="ARBA00023286"/>
    </source>
</evidence>
<dbReference type="InterPro" id="IPR001508">
    <property type="entry name" value="Iono_Glu_rcpt_met"/>
</dbReference>
<comment type="caution">
    <text evidence="20">The sequence shown here is derived from an EMBL/GenBank/DDBJ whole genome shotgun (WGS) entry which is preliminary data.</text>
</comment>
<evidence type="ECO:0000313" key="20">
    <source>
        <dbReference type="EMBL" id="KAL3278032.1"/>
    </source>
</evidence>
<evidence type="ECO:0000256" key="14">
    <source>
        <dbReference type="PIRSR" id="PIRSR601508-1"/>
    </source>
</evidence>
<feature type="transmembrane region" description="Helical" evidence="17">
    <location>
        <begin position="569"/>
        <end position="590"/>
    </location>
</feature>
<keyword evidence="16" id="KW-1015">Disulfide bond</keyword>
<evidence type="ECO:0000256" key="7">
    <source>
        <dbReference type="ARBA" id="ARBA00023054"/>
    </source>
</evidence>
<keyword evidence="3" id="KW-0813">Transport</keyword>
<keyword evidence="6 17" id="KW-1133">Transmembrane helix</keyword>
<dbReference type="Proteomes" id="UP001516400">
    <property type="component" value="Unassembled WGS sequence"/>
</dbReference>
<gene>
    <name evidence="20" type="ORF">HHI36_013373</name>
</gene>
<keyword evidence="4" id="KW-1003">Cell membrane</keyword>
<feature type="transmembrane region" description="Helical" evidence="17">
    <location>
        <begin position="791"/>
        <end position="812"/>
    </location>
</feature>
<keyword evidence="13" id="KW-0407">Ion channel</keyword>
<comment type="similarity">
    <text evidence="2">Belongs to the glutamate-gated ion channel (TC 1.A.10.1) family.</text>
</comment>
<feature type="binding site" evidence="14">
    <location>
        <position position="454"/>
    </location>
    <ligand>
        <name>L-glutamate</name>
        <dbReference type="ChEBI" id="CHEBI:29985"/>
    </ligand>
</feature>